<feature type="signal peptide" evidence="2">
    <location>
        <begin position="1"/>
        <end position="21"/>
    </location>
</feature>
<organism evidence="3 4">
    <name type="scientific">Azospira oryzae</name>
    <dbReference type="NCBI Taxonomy" id="146939"/>
    <lineage>
        <taxon>Bacteria</taxon>
        <taxon>Pseudomonadati</taxon>
        <taxon>Pseudomonadota</taxon>
        <taxon>Betaproteobacteria</taxon>
        <taxon>Rhodocyclales</taxon>
        <taxon>Rhodocyclaceae</taxon>
        <taxon>Azospira</taxon>
    </lineage>
</organism>
<sequence length="166" mass="17967">MQRLLATALLAALLPAAPLGAAENLPPVEVFAPVPCLACIDWAEHLRQNGFSVTMKETADMAALKKRLKVPAAVESVHTARVAGYFIEGHVPAEDIKELLKEKPKARGLAVPGLPAGAPGREASNPSCERGCTVLDSTPEQREVRRELYDTLLVDLKGQTRIFNRH</sequence>
<evidence type="ECO:0000256" key="1">
    <source>
        <dbReference type="SAM" id="MobiDB-lite"/>
    </source>
</evidence>
<feature type="region of interest" description="Disordered" evidence="1">
    <location>
        <begin position="110"/>
        <end position="130"/>
    </location>
</feature>
<dbReference type="RefSeq" id="WP_130458827.1">
    <property type="nucleotide sequence ID" value="NZ_SHKM01000001.1"/>
</dbReference>
<evidence type="ECO:0000256" key="2">
    <source>
        <dbReference type="SAM" id="SignalP"/>
    </source>
</evidence>
<evidence type="ECO:0008006" key="5">
    <source>
        <dbReference type="Google" id="ProtNLM"/>
    </source>
</evidence>
<gene>
    <name evidence="3" type="ORF">EV678_1182</name>
</gene>
<evidence type="ECO:0000313" key="4">
    <source>
        <dbReference type="Proteomes" id="UP000292136"/>
    </source>
</evidence>
<dbReference type="EMBL" id="SHKM01000001">
    <property type="protein sequence ID" value="RZT90368.1"/>
    <property type="molecule type" value="Genomic_DNA"/>
</dbReference>
<dbReference type="Proteomes" id="UP000292136">
    <property type="component" value="Unassembled WGS sequence"/>
</dbReference>
<name>A0ABY0IUI1_9RHOO</name>
<comment type="caution">
    <text evidence="3">The sequence shown here is derived from an EMBL/GenBank/DDBJ whole genome shotgun (WGS) entry which is preliminary data.</text>
</comment>
<dbReference type="InterPro" id="IPR007332">
    <property type="entry name" value="DUF411"/>
</dbReference>
<dbReference type="Pfam" id="PF04214">
    <property type="entry name" value="DUF411"/>
    <property type="match status" value="1"/>
</dbReference>
<protein>
    <recommendedName>
        <fullName evidence="5">Metal-binding protein</fullName>
    </recommendedName>
</protein>
<evidence type="ECO:0000313" key="3">
    <source>
        <dbReference type="EMBL" id="RZT90368.1"/>
    </source>
</evidence>
<proteinExistence type="predicted"/>
<keyword evidence="2" id="KW-0732">Signal</keyword>
<feature type="chain" id="PRO_5046092197" description="Metal-binding protein" evidence="2">
    <location>
        <begin position="22"/>
        <end position="166"/>
    </location>
</feature>
<keyword evidence="4" id="KW-1185">Reference proteome</keyword>
<accession>A0ABY0IUI1</accession>
<reference evidence="3 4" key="1">
    <citation type="submission" date="2019-02" db="EMBL/GenBank/DDBJ databases">
        <title>Genomic Encyclopedia of Type Strains, Phase IV (KMG-IV): sequencing the most valuable type-strain genomes for metagenomic binning, comparative biology and taxonomic classification.</title>
        <authorList>
            <person name="Goeker M."/>
        </authorList>
    </citation>
    <scope>NUCLEOTIDE SEQUENCE [LARGE SCALE GENOMIC DNA]</scope>
    <source>
        <strain evidence="3 4">DSM 21223</strain>
    </source>
</reference>